<dbReference type="EMBL" id="CACRXK020007711">
    <property type="protein sequence ID" value="CAB4012999.1"/>
    <property type="molecule type" value="Genomic_DNA"/>
</dbReference>
<dbReference type="PANTHER" id="PTHR28584">
    <property type="entry name" value="FAMILY WITH SEQUENCE SIMILARITY 228 MEMBER A"/>
    <property type="match status" value="1"/>
</dbReference>
<evidence type="ECO:0000256" key="1">
    <source>
        <dbReference type="ARBA" id="ARBA00007753"/>
    </source>
</evidence>
<name>A0A6S7I7N0_PARCT</name>
<evidence type="ECO:0000313" key="4">
    <source>
        <dbReference type="Proteomes" id="UP001152795"/>
    </source>
</evidence>
<keyword evidence="4" id="KW-1185">Reference proteome</keyword>
<protein>
    <submittedName>
        <fullName evidence="3">Uncharacterized protein</fullName>
    </submittedName>
</protein>
<reference evidence="3" key="1">
    <citation type="submission" date="2020-04" db="EMBL/GenBank/DDBJ databases">
        <authorList>
            <person name="Alioto T."/>
            <person name="Alioto T."/>
            <person name="Gomez Garrido J."/>
        </authorList>
    </citation>
    <scope>NUCLEOTIDE SEQUENCE</scope>
    <source>
        <strain evidence="3">A484AB</strain>
    </source>
</reference>
<dbReference type="InterPro" id="IPR040046">
    <property type="entry name" value="FAM228"/>
</dbReference>
<dbReference type="AlphaFoldDB" id="A0A6S7I7N0"/>
<proteinExistence type="inferred from homology"/>
<comment type="similarity">
    <text evidence="1">Belongs to the FAM228 family.</text>
</comment>
<evidence type="ECO:0000313" key="3">
    <source>
        <dbReference type="EMBL" id="CAB4012999.1"/>
    </source>
</evidence>
<evidence type="ECO:0000256" key="2">
    <source>
        <dbReference type="SAM" id="MobiDB-lite"/>
    </source>
</evidence>
<dbReference type="OrthoDB" id="9905773at2759"/>
<feature type="non-terminal residue" evidence="3">
    <location>
        <position position="154"/>
    </location>
</feature>
<accession>A0A6S7I7N0</accession>
<gene>
    <name evidence="3" type="ORF">PACLA_8A089841</name>
</gene>
<dbReference type="Proteomes" id="UP001152795">
    <property type="component" value="Unassembled WGS sequence"/>
</dbReference>
<comment type="caution">
    <text evidence="3">The sequence shown here is derived from an EMBL/GenBank/DDBJ whole genome shotgun (WGS) entry which is preliminary data.</text>
</comment>
<feature type="region of interest" description="Disordered" evidence="2">
    <location>
        <begin position="41"/>
        <end position="72"/>
    </location>
</feature>
<sequence>MLESEYRKRSGRIEVHTPEIVEEIVADNALHDSIYDKDKLSQRYPRSASAPIPKSRSRTSSSSHFPVRSGASSTIPLHGCRIQTWLNEDSIKDIQESSNFESRSVRNLYRTVLDNEESLVHDVDAFLEYVDIANENRRVELFKKWSERVYTPLQ</sequence>
<dbReference type="PANTHER" id="PTHR28584:SF1">
    <property type="entry name" value="PROTEIN FAM228B"/>
    <property type="match status" value="1"/>
</dbReference>
<organism evidence="3 4">
    <name type="scientific">Paramuricea clavata</name>
    <name type="common">Red gorgonian</name>
    <name type="synonym">Violescent sea-whip</name>
    <dbReference type="NCBI Taxonomy" id="317549"/>
    <lineage>
        <taxon>Eukaryota</taxon>
        <taxon>Metazoa</taxon>
        <taxon>Cnidaria</taxon>
        <taxon>Anthozoa</taxon>
        <taxon>Octocorallia</taxon>
        <taxon>Malacalcyonacea</taxon>
        <taxon>Plexauridae</taxon>
        <taxon>Paramuricea</taxon>
    </lineage>
</organism>